<organism evidence="1 2">
    <name type="scientific">Pseudomonas putida</name>
    <name type="common">Arthrobacter siderocapsulatus</name>
    <dbReference type="NCBI Taxonomy" id="303"/>
    <lineage>
        <taxon>Bacteria</taxon>
        <taxon>Pseudomonadati</taxon>
        <taxon>Pseudomonadota</taxon>
        <taxon>Gammaproteobacteria</taxon>
        <taxon>Pseudomonadales</taxon>
        <taxon>Pseudomonadaceae</taxon>
        <taxon>Pseudomonas</taxon>
    </lineage>
</organism>
<evidence type="ECO:0000313" key="2">
    <source>
        <dbReference type="Proteomes" id="UP000193675"/>
    </source>
</evidence>
<gene>
    <name evidence="1" type="ORF">B7H17_14140</name>
</gene>
<dbReference type="EMBL" id="NBWC01000017">
    <property type="protein sequence ID" value="ORL63687.1"/>
    <property type="molecule type" value="Genomic_DNA"/>
</dbReference>
<dbReference type="Proteomes" id="UP000193675">
    <property type="component" value="Unassembled WGS sequence"/>
</dbReference>
<name>A0A1X0ZW00_PSEPU</name>
<comment type="caution">
    <text evidence="1">The sequence shown here is derived from an EMBL/GenBank/DDBJ whole genome shotgun (WGS) entry which is preliminary data.</text>
</comment>
<evidence type="ECO:0000313" key="1">
    <source>
        <dbReference type="EMBL" id="ORL63687.1"/>
    </source>
</evidence>
<protein>
    <submittedName>
        <fullName evidence="1">Uncharacterized protein</fullName>
    </submittedName>
</protein>
<sequence length="160" mass="18065">MAIPTYSVVSVMSYSPLAGIRRATGVPMVLLKDADERNATFRAVDAQLTGLTKQPDPKRRLEFGFWALDNAPSPELKDRVPLEVMIVHYVRTLPAWPTLGHSPALNIVTLDWPVDGGYEIRAFLVGTDEPMPPEQLRFFYEQQRELVKTEISSRMPAVRQ</sequence>
<reference evidence="1 2" key="1">
    <citation type="submission" date="2017-04" db="EMBL/GenBank/DDBJ databases">
        <title>Presence of VIM-2 positive Pseudomonas species in chickens and their surrounding environment.</title>
        <authorList>
            <person name="Zhang R."/>
        </authorList>
    </citation>
    <scope>NUCLEOTIDE SEQUENCE [LARGE SCALE GENOMIC DNA]</scope>
    <source>
        <strain evidence="1 2">DZ-C18</strain>
    </source>
</reference>
<proteinExistence type="predicted"/>
<dbReference type="AlphaFoldDB" id="A0A1X0ZW00"/>
<accession>A0A1X0ZW00</accession>